<feature type="compositionally biased region" description="Basic and acidic residues" evidence="1">
    <location>
        <begin position="77"/>
        <end position="88"/>
    </location>
</feature>
<feature type="compositionally biased region" description="Acidic residues" evidence="1">
    <location>
        <begin position="61"/>
        <end position="70"/>
    </location>
</feature>
<organism evidence="2 3">
    <name type="scientific">Linum trigynum</name>
    <dbReference type="NCBI Taxonomy" id="586398"/>
    <lineage>
        <taxon>Eukaryota</taxon>
        <taxon>Viridiplantae</taxon>
        <taxon>Streptophyta</taxon>
        <taxon>Embryophyta</taxon>
        <taxon>Tracheophyta</taxon>
        <taxon>Spermatophyta</taxon>
        <taxon>Magnoliopsida</taxon>
        <taxon>eudicotyledons</taxon>
        <taxon>Gunneridae</taxon>
        <taxon>Pentapetalae</taxon>
        <taxon>rosids</taxon>
        <taxon>fabids</taxon>
        <taxon>Malpighiales</taxon>
        <taxon>Linaceae</taxon>
        <taxon>Linum</taxon>
    </lineage>
</organism>
<protein>
    <submittedName>
        <fullName evidence="2">Uncharacterized protein</fullName>
    </submittedName>
</protein>
<dbReference type="Proteomes" id="UP001497516">
    <property type="component" value="Chromosome 1"/>
</dbReference>
<keyword evidence="3" id="KW-1185">Reference proteome</keyword>
<feature type="region of interest" description="Disordered" evidence="1">
    <location>
        <begin position="61"/>
        <end position="88"/>
    </location>
</feature>
<name>A0AAV2C896_9ROSI</name>
<dbReference type="EMBL" id="OZ034813">
    <property type="protein sequence ID" value="CAL1352704.1"/>
    <property type="molecule type" value="Genomic_DNA"/>
</dbReference>
<feature type="region of interest" description="Disordered" evidence="1">
    <location>
        <begin position="1"/>
        <end position="48"/>
    </location>
</feature>
<sequence>MGATVPSNRPEPQRKPPEVTSGARRPATVTSSPNGKNEKETMQPKKKAMALNLDHENVELETDFSSEMEAESPIPIGEKDTRKNKMDGAWEGEKPKLFSEVLMEEGWYVVESDSEDVAEREKEEDEVLDEENFDPPAPNLVHGSPKDSLEKRVAVGSGRKGPRQKSSLRPPGSKTEFVMGATW</sequence>
<evidence type="ECO:0000313" key="3">
    <source>
        <dbReference type="Proteomes" id="UP001497516"/>
    </source>
</evidence>
<proteinExistence type="predicted"/>
<evidence type="ECO:0000313" key="2">
    <source>
        <dbReference type="EMBL" id="CAL1352704.1"/>
    </source>
</evidence>
<gene>
    <name evidence="2" type="ORF">LTRI10_LOCUS653</name>
</gene>
<accession>A0AAV2C896</accession>
<evidence type="ECO:0000256" key="1">
    <source>
        <dbReference type="SAM" id="MobiDB-lite"/>
    </source>
</evidence>
<feature type="region of interest" description="Disordered" evidence="1">
    <location>
        <begin position="112"/>
        <end position="183"/>
    </location>
</feature>
<feature type="compositionally biased region" description="Basic and acidic residues" evidence="1">
    <location>
        <begin position="144"/>
        <end position="153"/>
    </location>
</feature>
<feature type="compositionally biased region" description="Acidic residues" evidence="1">
    <location>
        <begin position="112"/>
        <end position="133"/>
    </location>
</feature>
<dbReference type="AlphaFoldDB" id="A0AAV2C896"/>
<reference evidence="2 3" key="1">
    <citation type="submission" date="2024-04" db="EMBL/GenBank/DDBJ databases">
        <authorList>
            <person name="Fracassetti M."/>
        </authorList>
    </citation>
    <scope>NUCLEOTIDE SEQUENCE [LARGE SCALE GENOMIC DNA]</scope>
</reference>